<sequence length="285" mass="32026">MKTIAIYHNKGGVGKTTTAVNLAAAFKNKGKRVLLIDIDAQANSTFATGLIKFQFEEEDDIKGKNVVQLLSSSEFDFIPEIVRKSQEFNTPEIDIIPSHITLIDVQQQLTRFAASRLRLNTKLQRVEDDYDVVIVDAPPSRDLYAEIALIAADYLIIPSDMKPFANQGLSNVKNFVQETNETRSSIGKQPLKVLGVLPSKVLTNSRYLDFVFPKQKEAVIQRYGFPVLDTVIYERVALSNCVNKTLTMGNLEVPDPKSIFEFDRNCDSVKEFRNLSFEVMQKIGA</sequence>
<dbReference type="AlphaFoldDB" id="A0A8J7AIW7"/>
<dbReference type="RefSeq" id="WP_193908211.1">
    <property type="nucleotide sequence ID" value="NZ_JADEXG010000032.1"/>
</dbReference>
<dbReference type="InterPro" id="IPR050678">
    <property type="entry name" value="DNA_Partitioning_ATPase"/>
</dbReference>
<dbReference type="Pfam" id="PF13614">
    <property type="entry name" value="AAA_31"/>
    <property type="match status" value="1"/>
</dbReference>
<name>A0A8J7AIW7_9CYAN</name>
<evidence type="ECO:0000259" key="1">
    <source>
        <dbReference type="Pfam" id="PF13614"/>
    </source>
</evidence>
<feature type="domain" description="AAA" evidence="1">
    <location>
        <begin position="1"/>
        <end position="182"/>
    </location>
</feature>
<gene>
    <name evidence="2" type="ORF">IQ241_14045</name>
</gene>
<dbReference type="Proteomes" id="UP000636505">
    <property type="component" value="Unassembled WGS sequence"/>
</dbReference>
<accession>A0A8J7AIW7</accession>
<dbReference type="CDD" id="cd02042">
    <property type="entry name" value="ParAB_family"/>
    <property type="match status" value="1"/>
</dbReference>
<dbReference type="PANTHER" id="PTHR13696:SF99">
    <property type="entry name" value="COBYRINIC ACID AC-DIAMIDE SYNTHASE"/>
    <property type="match status" value="1"/>
</dbReference>
<protein>
    <submittedName>
        <fullName evidence="2">ParA family protein</fullName>
    </submittedName>
</protein>
<dbReference type="InterPro" id="IPR027417">
    <property type="entry name" value="P-loop_NTPase"/>
</dbReference>
<dbReference type="Gene3D" id="3.40.50.300">
    <property type="entry name" value="P-loop containing nucleotide triphosphate hydrolases"/>
    <property type="match status" value="1"/>
</dbReference>
<dbReference type="SUPFAM" id="SSF52540">
    <property type="entry name" value="P-loop containing nucleoside triphosphate hydrolases"/>
    <property type="match status" value="1"/>
</dbReference>
<dbReference type="PANTHER" id="PTHR13696">
    <property type="entry name" value="P-LOOP CONTAINING NUCLEOSIDE TRIPHOSPHATE HYDROLASE"/>
    <property type="match status" value="1"/>
</dbReference>
<dbReference type="PRINTS" id="PR00091">
    <property type="entry name" value="NITROGNASEII"/>
</dbReference>
<keyword evidence="3" id="KW-1185">Reference proteome</keyword>
<comment type="caution">
    <text evidence="2">The sequence shown here is derived from an EMBL/GenBank/DDBJ whole genome shotgun (WGS) entry which is preliminary data.</text>
</comment>
<dbReference type="InterPro" id="IPR025669">
    <property type="entry name" value="AAA_dom"/>
</dbReference>
<reference evidence="2" key="1">
    <citation type="submission" date="2020-10" db="EMBL/GenBank/DDBJ databases">
        <authorList>
            <person name="Castelo-Branco R."/>
            <person name="Eusebio N."/>
            <person name="Adriana R."/>
            <person name="Vieira A."/>
            <person name="Brugerolle De Fraissinette N."/>
            <person name="Rezende De Castro R."/>
            <person name="Schneider M.P."/>
            <person name="Vasconcelos V."/>
            <person name="Leao P.N."/>
        </authorList>
    </citation>
    <scope>NUCLEOTIDE SEQUENCE</scope>
    <source>
        <strain evidence="2">LEGE 07310</strain>
    </source>
</reference>
<evidence type="ECO:0000313" key="3">
    <source>
        <dbReference type="Proteomes" id="UP000636505"/>
    </source>
</evidence>
<proteinExistence type="predicted"/>
<dbReference type="EMBL" id="JADEXG010000032">
    <property type="protein sequence ID" value="MBE9078403.1"/>
    <property type="molecule type" value="Genomic_DNA"/>
</dbReference>
<organism evidence="2 3">
    <name type="scientific">Vasconcelosia minhoensis LEGE 07310</name>
    <dbReference type="NCBI Taxonomy" id="915328"/>
    <lineage>
        <taxon>Bacteria</taxon>
        <taxon>Bacillati</taxon>
        <taxon>Cyanobacteriota</taxon>
        <taxon>Cyanophyceae</taxon>
        <taxon>Nodosilineales</taxon>
        <taxon>Cymatolegaceae</taxon>
        <taxon>Vasconcelosia</taxon>
        <taxon>Vasconcelosia minhoensis</taxon>
    </lineage>
</organism>
<evidence type="ECO:0000313" key="2">
    <source>
        <dbReference type="EMBL" id="MBE9078403.1"/>
    </source>
</evidence>